<feature type="binding site" evidence="11">
    <location>
        <position position="237"/>
    </location>
    <ligand>
        <name>Zn(2+)</name>
        <dbReference type="ChEBI" id="CHEBI:29105"/>
        <label>1</label>
    </ligand>
</feature>
<dbReference type="InterPro" id="IPR024079">
    <property type="entry name" value="MetalloPept_cat_dom_sf"/>
</dbReference>
<feature type="binding site" evidence="11">
    <location>
        <position position="262"/>
    </location>
    <ligand>
        <name>Zn(2+)</name>
        <dbReference type="ChEBI" id="CHEBI:29105"/>
        <label>1</label>
    </ligand>
</feature>
<evidence type="ECO:0000256" key="1">
    <source>
        <dbReference type="ARBA" id="ARBA00009614"/>
    </source>
</evidence>
<feature type="binding site" evidence="11">
    <location>
        <position position="239"/>
    </location>
    <ligand>
        <name>Zn(2+)</name>
        <dbReference type="ChEBI" id="CHEBI:29105"/>
        <label>1</label>
    </ligand>
</feature>
<feature type="transmembrane region" description="Helical" evidence="13">
    <location>
        <begin position="368"/>
        <end position="388"/>
    </location>
</feature>
<feature type="binding site" evidence="11">
    <location>
        <position position="300"/>
    </location>
    <ligand>
        <name>Zn(2+)</name>
        <dbReference type="ChEBI" id="CHEBI:29105"/>
        <label>2</label>
        <note>catalytic</note>
    </ligand>
</feature>
<accession>A0A1D1Z8R3</accession>
<evidence type="ECO:0000256" key="5">
    <source>
        <dbReference type="ARBA" id="ARBA00022801"/>
    </source>
</evidence>
<feature type="binding site" evidence="11">
    <location>
        <position position="244"/>
    </location>
    <ligand>
        <name>Ca(2+)</name>
        <dbReference type="ChEBI" id="CHEBI:29108"/>
        <label>3</label>
    </ligand>
</feature>
<feature type="short sequence motif" description="Cysteine switch" evidence="12">
    <location>
        <begin position="143"/>
        <end position="160"/>
    </location>
</feature>
<feature type="domain" description="Peptidase metallopeptidase" evidence="15">
    <location>
        <begin position="168"/>
        <end position="335"/>
    </location>
</feature>
<evidence type="ECO:0000256" key="8">
    <source>
        <dbReference type="ARBA" id="ARBA00023145"/>
    </source>
</evidence>
<dbReference type="Gene3D" id="3.40.390.10">
    <property type="entry name" value="Collagenase (Catalytic Domain)"/>
    <property type="match status" value="1"/>
</dbReference>
<evidence type="ECO:0000256" key="14">
    <source>
        <dbReference type="SAM" id="SignalP"/>
    </source>
</evidence>
<name>A0A1D1Z8R3_9ARAE</name>
<keyword evidence="13" id="KW-0472">Membrane</keyword>
<dbReference type="AlphaFoldDB" id="A0A1D1Z8R3"/>
<feature type="binding site" description="in inhibited form" evidence="11">
    <location>
        <position position="145"/>
    </location>
    <ligand>
        <name>Zn(2+)</name>
        <dbReference type="ChEBI" id="CHEBI:29105"/>
        <label>2</label>
        <note>catalytic</note>
    </ligand>
</feature>
<feature type="binding site" evidence="11">
    <location>
        <position position="267"/>
    </location>
    <ligand>
        <name>Ca(2+)</name>
        <dbReference type="ChEBI" id="CHEBI:29108"/>
        <label>1</label>
    </ligand>
</feature>
<dbReference type="SUPFAM" id="SSF47090">
    <property type="entry name" value="PGBD-like"/>
    <property type="match status" value="1"/>
</dbReference>
<keyword evidence="8" id="KW-0865">Zymogen</keyword>
<dbReference type="SMART" id="SM00235">
    <property type="entry name" value="ZnMc"/>
    <property type="match status" value="1"/>
</dbReference>
<evidence type="ECO:0000259" key="15">
    <source>
        <dbReference type="SMART" id="SM00235"/>
    </source>
</evidence>
<dbReference type="PANTHER" id="PTHR10201:SF321">
    <property type="entry name" value="METALLOENDOPROTEINASE 4-MMP"/>
    <property type="match status" value="1"/>
</dbReference>
<keyword evidence="13" id="KW-1133">Transmembrane helix</keyword>
<dbReference type="GO" id="GO:0008270">
    <property type="term" value="F:zinc ion binding"/>
    <property type="evidence" value="ECO:0007669"/>
    <property type="project" value="InterPro"/>
</dbReference>
<feature type="binding site" evidence="11">
    <location>
        <position position="308"/>
    </location>
    <ligand>
        <name>Zn(2+)</name>
        <dbReference type="ChEBI" id="CHEBI:29105"/>
        <label>2</label>
        <note>catalytic</note>
    </ligand>
</feature>
<organism evidence="16">
    <name type="scientific">Anthurium amnicola</name>
    <dbReference type="NCBI Taxonomy" id="1678845"/>
    <lineage>
        <taxon>Eukaryota</taxon>
        <taxon>Viridiplantae</taxon>
        <taxon>Streptophyta</taxon>
        <taxon>Embryophyta</taxon>
        <taxon>Tracheophyta</taxon>
        <taxon>Spermatophyta</taxon>
        <taxon>Magnoliopsida</taxon>
        <taxon>Liliopsida</taxon>
        <taxon>Araceae</taxon>
        <taxon>Pothoideae</taxon>
        <taxon>Potheae</taxon>
        <taxon>Anthurium</taxon>
    </lineage>
</organism>
<proteinExistence type="inferred from homology"/>
<keyword evidence="9" id="KW-0325">Glycoprotein</keyword>
<dbReference type="InterPro" id="IPR033739">
    <property type="entry name" value="M10A_MMP"/>
</dbReference>
<dbReference type="InterPro" id="IPR036365">
    <property type="entry name" value="PGBD-like_sf"/>
</dbReference>
<keyword evidence="3 11" id="KW-0479">Metal-binding</keyword>
<dbReference type="PANTHER" id="PTHR10201">
    <property type="entry name" value="MATRIX METALLOPROTEINASE"/>
    <property type="match status" value="1"/>
</dbReference>
<dbReference type="GO" id="GO:0031012">
    <property type="term" value="C:extracellular matrix"/>
    <property type="evidence" value="ECO:0007669"/>
    <property type="project" value="InterPro"/>
</dbReference>
<keyword evidence="6 11" id="KW-0862">Zinc</keyword>
<dbReference type="PRINTS" id="PR00138">
    <property type="entry name" value="MATRIXIN"/>
</dbReference>
<dbReference type="InterPro" id="IPR002477">
    <property type="entry name" value="Peptidoglycan-bd-like"/>
</dbReference>
<dbReference type="InterPro" id="IPR001818">
    <property type="entry name" value="Pept_M10_metallopeptidase"/>
</dbReference>
<feature type="binding site" evidence="11">
    <location>
        <position position="252"/>
    </location>
    <ligand>
        <name>Zn(2+)</name>
        <dbReference type="ChEBI" id="CHEBI:29105"/>
        <label>1</label>
    </ligand>
</feature>
<evidence type="ECO:0000256" key="4">
    <source>
        <dbReference type="ARBA" id="ARBA00022729"/>
    </source>
</evidence>
<evidence type="ECO:0000256" key="7">
    <source>
        <dbReference type="ARBA" id="ARBA00023049"/>
    </source>
</evidence>
<dbReference type="FunFam" id="3.40.390.10:FF:000018">
    <property type="entry name" value="Metalloendoproteinase 1"/>
    <property type="match status" value="1"/>
</dbReference>
<evidence type="ECO:0000256" key="6">
    <source>
        <dbReference type="ARBA" id="ARBA00022833"/>
    </source>
</evidence>
<evidence type="ECO:0000256" key="11">
    <source>
        <dbReference type="PIRSR" id="PIRSR621190-2"/>
    </source>
</evidence>
<feature type="binding site" evidence="11">
    <location>
        <position position="294"/>
    </location>
    <ligand>
        <name>Zn(2+)</name>
        <dbReference type="ChEBI" id="CHEBI:29105"/>
        <label>2</label>
        <note>catalytic</note>
    </ligand>
</feature>
<evidence type="ECO:0000256" key="9">
    <source>
        <dbReference type="ARBA" id="ARBA00023180"/>
    </source>
</evidence>
<comment type="cofactor">
    <cofactor evidence="11">
        <name>Zn(2+)</name>
        <dbReference type="ChEBI" id="CHEBI:29105"/>
    </cofactor>
    <text evidence="11">Binds 2 Zn(2+) ions per subunit.</text>
</comment>
<dbReference type="InterPro" id="IPR006026">
    <property type="entry name" value="Peptidase_Metallo"/>
</dbReference>
<protein>
    <submittedName>
        <fullName evidence="16">Metalloendoproteinase 1</fullName>
    </submittedName>
</protein>
<feature type="signal peptide" evidence="14">
    <location>
        <begin position="1"/>
        <end position="23"/>
    </location>
</feature>
<feature type="binding site" evidence="11">
    <location>
        <position position="245"/>
    </location>
    <ligand>
        <name>Ca(2+)</name>
        <dbReference type="ChEBI" id="CHEBI:29108"/>
        <label>3</label>
    </ligand>
</feature>
<keyword evidence="13" id="KW-0812">Transmembrane</keyword>
<reference evidence="16" key="1">
    <citation type="submission" date="2015-07" db="EMBL/GenBank/DDBJ databases">
        <title>Transcriptome Assembly of Anthurium amnicola.</title>
        <authorList>
            <person name="Suzuki J."/>
        </authorList>
    </citation>
    <scope>NUCLEOTIDE SEQUENCE</scope>
</reference>
<comment type="cofactor">
    <cofactor evidence="11">
        <name>Ca(2+)</name>
        <dbReference type="ChEBI" id="CHEBI:29108"/>
    </cofactor>
    <text evidence="11">Can bind about 5 Ca(2+) ions per subunit.</text>
</comment>
<evidence type="ECO:0000256" key="13">
    <source>
        <dbReference type="SAM" id="Phobius"/>
    </source>
</evidence>
<dbReference type="EMBL" id="GDJX01004661">
    <property type="protein sequence ID" value="JAT63275.1"/>
    <property type="molecule type" value="Transcribed_RNA"/>
</dbReference>
<keyword evidence="2" id="KW-0645">Protease</keyword>
<keyword evidence="4 14" id="KW-0732">Signal</keyword>
<evidence type="ECO:0000313" key="16">
    <source>
        <dbReference type="EMBL" id="JAT63275.1"/>
    </source>
</evidence>
<feature type="binding site" evidence="11">
    <location>
        <position position="264"/>
    </location>
    <ligand>
        <name>Ca(2+)</name>
        <dbReference type="ChEBI" id="CHEBI:29108"/>
        <label>3</label>
    </ligand>
</feature>
<dbReference type="CDD" id="cd04278">
    <property type="entry name" value="ZnMc_MMP"/>
    <property type="match status" value="1"/>
</dbReference>
<dbReference type="GO" id="GO:0030198">
    <property type="term" value="P:extracellular matrix organization"/>
    <property type="evidence" value="ECO:0007669"/>
    <property type="project" value="TreeGrafter"/>
</dbReference>
<dbReference type="InterPro" id="IPR021190">
    <property type="entry name" value="Pept_M10A"/>
</dbReference>
<dbReference type="GO" id="GO:0004222">
    <property type="term" value="F:metalloendopeptidase activity"/>
    <property type="evidence" value="ECO:0007669"/>
    <property type="project" value="InterPro"/>
</dbReference>
<evidence type="ECO:0000256" key="12">
    <source>
        <dbReference type="PIRSR" id="PIRSR621190-5"/>
    </source>
</evidence>
<dbReference type="GO" id="GO:0030574">
    <property type="term" value="P:collagen catabolic process"/>
    <property type="evidence" value="ECO:0007669"/>
    <property type="project" value="TreeGrafter"/>
</dbReference>
<sequence length="389" mass="41884">MPPAVIPLLVLCLLLSCPPESVSRAVPRDHRQEEAAIAVPANSSSSHNATWRAFERFLDMERGSHSSGVAELKSYFHRFGYLPSNLSVGTPSGSTPSGGGSGVNFTDAFDERLESAVALYQSNLGLPVTGKLDAATLAQVMSPRCGVDDRGMRRHGRRAVRRYNFFPGQPTWARARPMTLTYAFSQADLVDYLPRGEVEGAFRRAFARWAAVIPVTFVEVGEYWTANIKVGFYEGDHGDGEPFDGVLGVLAHAFSPENGRLHLDAAETWAVDFGQEGSKVAVDLESVATHEIGHALGLGHSSTKDAIMYPSLSPRTRKVDLRVDDVEGVQALYGSNPSFQLDSLLASETSSAITGPGPGRSKKRTQNLGVAFLGALAALCTLLLLLLLL</sequence>
<comment type="similarity">
    <text evidence="1">Belongs to the peptidase M10A family. Matrix metalloproteinases (MMPs) subfamily.</text>
</comment>
<feature type="active site" evidence="10">
    <location>
        <position position="291"/>
    </location>
</feature>
<feature type="chain" id="PRO_5008900816" evidence="14">
    <location>
        <begin position="24"/>
        <end position="389"/>
    </location>
</feature>
<dbReference type="Pfam" id="PF00413">
    <property type="entry name" value="Peptidase_M10"/>
    <property type="match status" value="1"/>
</dbReference>
<feature type="binding site" evidence="11">
    <location>
        <position position="267"/>
    </location>
    <ligand>
        <name>Ca(2+)</name>
        <dbReference type="ChEBI" id="CHEBI:29108"/>
        <label>3</label>
    </ligand>
</feature>
<feature type="binding site" evidence="11">
    <location>
        <position position="290"/>
    </location>
    <ligand>
        <name>Zn(2+)</name>
        <dbReference type="ChEBI" id="CHEBI:29105"/>
        <label>2</label>
        <note>catalytic</note>
    </ligand>
</feature>
<evidence type="ECO:0000256" key="2">
    <source>
        <dbReference type="ARBA" id="ARBA00022670"/>
    </source>
</evidence>
<keyword evidence="7" id="KW-0482">Metalloprotease</keyword>
<evidence type="ECO:0000256" key="3">
    <source>
        <dbReference type="ARBA" id="ARBA00022723"/>
    </source>
</evidence>
<dbReference type="Pfam" id="PF01471">
    <property type="entry name" value="PG_binding_1"/>
    <property type="match status" value="1"/>
</dbReference>
<keyword evidence="11" id="KW-0106">Calcium</keyword>
<evidence type="ECO:0000256" key="10">
    <source>
        <dbReference type="PIRSR" id="PIRSR621190-1"/>
    </source>
</evidence>
<keyword evidence="5" id="KW-0378">Hydrolase</keyword>
<gene>
    <name evidence="16" type="primary">MEP1_8</name>
    <name evidence="16" type="ORF">g.49631</name>
</gene>
<dbReference type="SUPFAM" id="SSF55486">
    <property type="entry name" value="Metalloproteases ('zincins'), catalytic domain"/>
    <property type="match status" value="1"/>
</dbReference>
<dbReference type="GO" id="GO:0006508">
    <property type="term" value="P:proteolysis"/>
    <property type="evidence" value="ECO:0007669"/>
    <property type="project" value="UniProtKB-KW"/>
</dbReference>